<dbReference type="EMBL" id="CAESAP020000271">
    <property type="protein sequence ID" value="CAB5504909.1"/>
    <property type="molecule type" value="Genomic_DNA"/>
</dbReference>
<proteinExistence type="predicted"/>
<keyword evidence="2" id="KW-1185">Reference proteome</keyword>
<evidence type="ECO:0000313" key="1">
    <source>
        <dbReference type="EMBL" id="CAB5504909.1"/>
    </source>
</evidence>
<evidence type="ECO:0000313" key="2">
    <source>
        <dbReference type="Proteomes" id="UP000635628"/>
    </source>
</evidence>
<accession>A0ACA8ZRQ8</accession>
<protein>
    <submittedName>
        <fullName evidence="1">Uncharacterized protein</fullName>
    </submittedName>
</protein>
<feature type="non-terminal residue" evidence="1">
    <location>
        <position position="372"/>
    </location>
</feature>
<reference evidence="1" key="1">
    <citation type="submission" date="2020-05" db="EMBL/GenBank/DDBJ databases">
        <authorList>
            <person name="Petersen J."/>
            <person name="Sayavedra L."/>
        </authorList>
    </citation>
    <scope>NUCLEOTIDE SEQUENCE</scope>
    <source>
        <strain evidence="1">B azoricus SOX Menez Gwen</strain>
    </source>
</reference>
<sequence length="372" mass="43781">MIENNIDLENREKGLTIDSLARNKDIVRSKFNFDLDITRSIIDLAIEKVRKTNIENNPRVFITQQEIKPLAKASEIKPGIVKLMYTIKEDILRNNYFRKFVPNIGIQGIETVIVKEIGVTEDMFQDLFIYFRKSHFDDFRTTNYYYLQSLKHLNNARKKTKQLGLLYEILQPYAKFKEEKTTLEEFEKENEKIYYYNRLKEDLLIEKNQYQQPKLLTLRLKRLCSAINKLNNDITLKITRTIKKDNRTIGCAFVSQLRKPKRPRIEKNVQKKPISIRQQLTNWGVRKDTIDIWLANIDKKTINDAIKKTINRPKPKDKSQKSNAGGYIAHILGDGKQPQLQTQIKKHEIINCLKVFGLQPNDIKKAQDDLKK</sequence>
<name>A0ACA8ZRQ8_9GAMM</name>
<gene>
    <name evidence="1" type="ORF">AZO1586R_1830</name>
</gene>
<comment type="caution">
    <text evidence="1">The sequence shown here is derived from an EMBL/GenBank/DDBJ whole genome shotgun (WGS) entry which is preliminary data.</text>
</comment>
<dbReference type="Proteomes" id="UP000635628">
    <property type="component" value="Unassembled WGS sequence"/>
</dbReference>
<organism evidence="1 2">
    <name type="scientific">Bathymodiolus azoricus thioautotrophic gill symbiont</name>
    <dbReference type="NCBI Taxonomy" id="235205"/>
    <lineage>
        <taxon>Bacteria</taxon>
        <taxon>Pseudomonadati</taxon>
        <taxon>Pseudomonadota</taxon>
        <taxon>Gammaproteobacteria</taxon>
        <taxon>sulfur-oxidizing symbionts</taxon>
    </lineage>
</organism>